<dbReference type="STRING" id="1081102.A0A167QFP5"/>
<dbReference type="PANTHER" id="PTHR42686">
    <property type="entry name" value="GH17980P-RELATED"/>
    <property type="match status" value="1"/>
</dbReference>
<dbReference type="OrthoDB" id="5286008at2759"/>
<evidence type="ECO:0000313" key="3">
    <source>
        <dbReference type="EMBL" id="OAA57598.1"/>
    </source>
</evidence>
<dbReference type="GO" id="GO:0070485">
    <property type="term" value="P:dehydro-D-arabinono-1,4-lactone biosynthetic process"/>
    <property type="evidence" value="ECO:0007669"/>
    <property type="project" value="TreeGrafter"/>
</dbReference>
<comment type="caution">
    <text evidence="3">The sequence shown here is derived from an EMBL/GenBank/DDBJ whole genome shotgun (WGS) entry which is preliminary data.</text>
</comment>
<evidence type="ECO:0000256" key="1">
    <source>
        <dbReference type="ARBA" id="ARBA00023002"/>
    </source>
</evidence>
<dbReference type="GO" id="GO:0005829">
    <property type="term" value="C:cytosol"/>
    <property type="evidence" value="ECO:0007669"/>
    <property type="project" value="TreeGrafter"/>
</dbReference>
<dbReference type="Pfam" id="PF00248">
    <property type="entry name" value="Aldo_ket_red"/>
    <property type="match status" value="1"/>
</dbReference>
<sequence>MSTTSRRTADPIAFSKSLPRLVLGGAGFSNQTHPDPDSVPVASIVRQAFDQGLRAVDTAPFYEPSEKLLGQALADPEIADRYVRSDYVLMTKVGRTGPATYDYTPASVQESVRRSLAFLKTDYLDVVFCHDIEAVTDEDVVAAVGVLLALVDEGIVRFIGLSSYRLDLLTRRANLVRATYGRPVDVVQTWGHLTLQNTQLETAPEGLAALKAAGVAHVFSSSPLAIGLLRKEGVPLGRKGDFHPAPAGLRAAARDLADYMESQGENLATLALRYSLWRAHVASIDQKIGVSTLTGIASLADLTENVDALRKILLLPEGHLRDASINAEQLERDKALFEKARTILGEWVDWAFTCPEEGWDPVLKRVVK</sequence>
<dbReference type="InterPro" id="IPR023210">
    <property type="entry name" value="NADP_OxRdtase_dom"/>
</dbReference>
<evidence type="ECO:0000313" key="4">
    <source>
        <dbReference type="Proteomes" id="UP000076874"/>
    </source>
</evidence>
<evidence type="ECO:0000259" key="2">
    <source>
        <dbReference type="Pfam" id="PF00248"/>
    </source>
</evidence>
<dbReference type="EMBL" id="AZHD01000014">
    <property type="protein sequence ID" value="OAA57598.1"/>
    <property type="molecule type" value="Genomic_DNA"/>
</dbReference>
<dbReference type="AlphaFoldDB" id="A0A167QFP5"/>
<dbReference type="Proteomes" id="UP000076874">
    <property type="component" value="Unassembled WGS sequence"/>
</dbReference>
<dbReference type="InterPro" id="IPR020471">
    <property type="entry name" value="AKR"/>
</dbReference>
<dbReference type="Gene3D" id="3.20.20.100">
    <property type="entry name" value="NADP-dependent oxidoreductase domain"/>
    <property type="match status" value="1"/>
</dbReference>
<protein>
    <submittedName>
        <fullName evidence="3">Aldo/keto reductase</fullName>
    </submittedName>
</protein>
<organism evidence="3 4">
    <name type="scientific">Niveomyces insectorum RCEF 264</name>
    <dbReference type="NCBI Taxonomy" id="1081102"/>
    <lineage>
        <taxon>Eukaryota</taxon>
        <taxon>Fungi</taxon>
        <taxon>Dikarya</taxon>
        <taxon>Ascomycota</taxon>
        <taxon>Pezizomycotina</taxon>
        <taxon>Sordariomycetes</taxon>
        <taxon>Hypocreomycetidae</taxon>
        <taxon>Hypocreales</taxon>
        <taxon>Cordycipitaceae</taxon>
        <taxon>Niveomyces</taxon>
    </lineage>
</organism>
<feature type="domain" description="NADP-dependent oxidoreductase" evidence="2">
    <location>
        <begin position="20"/>
        <end position="310"/>
    </location>
</feature>
<keyword evidence="1" id="KW-0560">Oxidoreductase</keyword>
<keyword evidence="4" id="KW-1185">Reference proteome</keyword>
<gene>
    <name evidence="3" type="ORF">SPI_07257</name>
</gene>
<dbReference type="InterPro" id="IPR036812">
    <property type="entry name" value="NAD(P)_OxRdtase_dom_sf"/>
</dbReference>
<reference evidence="3 4" key="1">
    <citation type="journal article" date="2016" name="Genome Biol. Evol.">
        <title>Divergent and convergent evolution of fungal pathogenicity.</title>
        <authorList>
            <person name="Shang Y."/>
            <person name="Xiao G."/>
            <person name="Zheng P."/>
            <person name="Cen K."/>
            <person name="Zhan S."/>
            <person name="Wang C."/>
        </authorList>
    </citation>
    <scope>NUCLEOTIDE SEQUENCE [LARGE SCALE GENOMIC DNA]</scope>
    <source>
        <strain evidence="3 4">RCEF 264</strain>
    </source>
</reference>
<dbReference type="SUPFAM" id="SSF51430">
    <property type="entry name" value="NAD(P)-linked oxidoreductase"/>
    <property type="match status" value="1"/>
</dbReference>
<proteinExistence type="predicted"/>
<name>A0A167QFP5_9HYPO</name>
<accession>A0A167QFP5</accession>
<dbReference type="PANTHER" id="PTHR42686:SF1">
    <property type="entry name" value="GH17980P-RELATED"/>
    <property type="match status" value="1"/>
</dbReference>
<dbReference type="PRINTS" id="PR00069">
    <property type="entry name" value="ALDKETRDTASE"/>
</dbReference>
<dbReference type="GO" id="GO:0045290">
    <property type="term" value="F:D-arabinose 1-dehydrogenase [NAD(P)+] activity"/>
    <property type="evidence" value="ECO:0007669"/>
    <property type="project" value="TreeGrafter"/>
</dbReference>